<reference evidence="1" key="1">
    <citation type="submission" date="2020-03" db="EMBL/GenBank/DDBJ databases">
        <title>Draft sequencing of Paenibacilllus sp. S3N08.</title>
        <authorList>
            <person name="Kim D.-U."/>
        </authorList>
    </citation>
    <scope>NUCLEOTIDE SEQUENCE</scope>
    <source>
        <strain evidence="1">S3N08</strain>
    </source>
</reference>
<dbReference type="EMBL" id="JAAOIW010000004">
    <property type="protein sequence ID" value="NHN30768.1"/>
    <property type="molecule type" value="Genomic_DNA"/>
</dbReference>
<dbReference type="RefSeq" id="WP_166150113.1">
    <property type="nucleotide sequence ID" value="NZ_JAAOIW010000004.1"/>
</dbReference>
<gene>
    <name evidence="1" type="ORF">G9U52_13080</name>
</gene>
<dbReference type="Pfam" id="PF04445">
    <property type="entry name" value="SAM_MT"/>
    <property type="match status" value="1"/>
</dbReference>
<keyword evidence="1" id="KW-0489">Methyltransferase</keyword>
<dbReference type="SUPFAM" id="SSF53335">
    <property type="entry name" value="S-adenosyl-L-methionine-dependent methyltransferases"/>
    <property type="match status" value="1"/>
</dbReference>
<dbReference type="Gene3D" id="3.40.50.150">
    <property type="entry name" value="Vaccinia Virus protein VP39"/>
    <property type="match status" value="1"/>
</dbReference>
<keyword evidence="1" id="KW-0808">Transferase</keyword>
<evidence type="ECO:0000313" key="1">
    <source>
        <dbReference type="EMBL" id="NHN30768.1"/>
    </source>
</evidence>
<dbReference type="PANTHER" id="PTHR36112">
    <property type="entry name" value="RIBOSOMAL RNA SMALL SUBUNIT METHYLTRANSFERASE J"/>
    <property type="match status" value="1"/>
</dbReference>
<dbReference type="Proteomes" id="UP001165962">
    <property type="component" value="Unassembled WGS sequence"/>
</dbReference>
<dbReference type="InterPro" id="IPR029063">
    <property type="entry name" value="SAM-dependent_MTases_sf"/>
</dbReference>
<dbReference type="CDD" id="cd02440">
    <property type="entry name" value="AdoMet_MTases"/>
    <property type="match status" value="1"/>
</dbReference>
<keyword evidence="2" id="KW-1185">Reference proteome</keyword>
<protein>
    <submittedName>
        <fullName evidence="1">Class I SAM-dependent methyltransferase</fullName>
    </submittedName>
</protein>
<dbReference type="PANTHER" id="PTHR36112:SF1">
    <property type="entry name" value="RIBOSOMAL RNA SMALL SUBUNIT METHYLTRANSFERASE J"/>
    <property type="match status" value="1"/>
</dbReference>
<accession>A0ABX0J541</accession>
<dbReference type="GO" id="GO:0032259">
    <property type="term" value="P:methylation"/>
    <property type="evidence" value="ECO:0007669"/>
    <property type="project" value="UniProtKB-KW"/>
</dbReference>
<evidence type="ECO:0000313" key="2">
    <source>
        <dbReference type="Proteomes" id="UP001165962"/>
    </source>
</evidence>
<proteinExistence type="predicted"/>
<sequence length="265" mass="30079">MLITTSYDPQPEQWEAALALSGQLKQLDGSQMAVRLVERKQFSLPRLRQRYSDSDIMLVSRERIEYYQEHQPVLFFHPSTAAIRIKRLINGEHDPLMELSAIQAGDRILDCTAGLGSDALVYSFATQGNGQVTALESRIIPYLVLKHGLGMYHSEVPGMDEAMRRIEVVQADHYDYLQKQPDNSYDIVYLDPMFRKPIHESSSISAIRFLADPRAVTELTILEARRVAKRVIILKEHRDSGEFARLGFAAVKRSTTKIAYGVITL</sequence>
<dbReference type="InterPro" id="IPR007536">
    <property type="entry name" value="16SrRNA_methylTrfase_J"/>
</dbReference>
<name>A0ABX0J541_9BACL</name>
<dbReference type="GO" id="GO:0008168">
    <property type="term" value="F:methyltransferase activity"/>
    <property type="evidence" value="ECO:0007669"/>
    <property type="project" value="UniProtKB-KW"/>
</dbReference>
<organism evidence="1 2">
    <name type="scientific">Paenibacillus agricola</name>
    <dbReference type="NCBI Taxonomy" id="2716264"/>
    <lineage>
        <taxon>Bacteria</taxon>
        <taxon>Bacillati</taxon>
        <taxon>Bacillota</taxon>
        <taxon>Bacilli</taxon>
        <taxon>Bacillales</taxon>
        <taxon>Paenibacillaceae</taxon>
        <taxon>Paenibacillus</taxon>
    </lineage>
</organism>
<comment type="caution">
    <text evidence="1">The sequence shown here is derived from an EMBL/GenBank/DDBJ whole genome shotgun (WGS) entry which is preliminary data.</text>
</comment>